<dbReference type="PANTHER" id="PTHR33087:SF46">
    <property type="entry name" value="OS07G0539200 PROTEIN"/>
    <property type="match status" value="1"/>
</dbReference>
<proteinExistence type="predicted"/>
<dbReference type="STRING" id="15368.A0A0Q3IJ85"/>
<dbReference type="SUPFAM" id="SSF57756">
    <property type="entry name" value="Retrovirus zinc finger-like domains"/>
    <property type="match status" value="1"/>
</dbReference>
<dbReference type="GO" id="GO:0008270">
    <property type="term" value="F:zinc ion binding"/>
    <property type="evidence" value="ECO:0007669"/>
    <property type="project" value="UniProtKB-KW"/>
</dbReference>
<dbReference type="PANTHER" id="PTHR33087">
    <property type="entry name" value="OS07G0539200 PROTEIN"/>
    <property type="match status" value="1"/>
</dbReference>
<accession>A0A0Q3IJ85</accession>
<gene>
    <name evidence="3" type="ORF">BRADI_2g22919v3</name>
</gene>
<feature type="domain" description="CCHC-type" evidence="2">
    <location>
        <begin position="42"/>
        <end position="58"/>
    </location>
</feature>
<evidence type="ECO:0000259" key="2">
    <source>
        <dbReference type="PROSITE" id="PS50158"/>
    </source>
</evidence>
<dbReference type="InParanoid" id="A0A0Q3IJ85"/>
<evidence type="ECO:0000313" key="3">
    <source>
        <dbReference type="EMBL" id="KQK05851.1"/>
    </source>
</evidence>
<keyword evidence="5" id="KW-1185">Reference proteome</keyword>
<dbReference type="GO" id="GO:0003676">
    <property type="term" value="F:nucleic acid binding"/>
    <property type="evidence" value="ECO:0007669"/>
    <property type="project" value="InterPro"/>
</dbReference>
<dbReference type="InterPro" id="IPR001878">
    <property type="entry name" value="Znf_CCHC"/>
</dbReference>
<keyword evidence="1" id="KW-0863">Zinc-finger</keyword>
<keyword evidence="1" id="KW-0862">Zinc</keyword>
<protein>
    <recommendedName>
        <fullName evidence="2">CCHC-type domain-containing protein</fullName>
    </recommendedName>
</protein>
<evidence type="ECO:0000256" key="1">
    <source>
        <dbReference type="PROSITE-ProRule" id="PRU00047"/>
    </source>
</evidence>
<reference evidence="3" key="2">
    <citation type="submission" date="2017-06" db="EMBL/GenBank/DDBJ databases">
        <title>WGS assembly of Brachypodium distachyon.</title>
        <authorList>
            <consortium name="The International Brachypodium Initiative"/>
            <person name="Lucas S."/>
            <person name="Harmon-Smith M."/>
            <person name="Lail K."/>
            <person name="Tice H."/>
            <person name="Grimwood J."/>
            <person name="Bruce D."/>
            <person name="Barry K."/>
            <person name="Shu S."/>
            <person name="Lindquist E."/>
            <person name="Wang M."/>
            <person name="Pitluck S."/>
            <person name="Vogel J.P."/>
            <person name="Garvin D.F."/>
            <person name="Mockler T.C."/>
            <person name="Schmutz J."/>
            <person name="Rokhsar D."/>
            <person name="Bevan M.W."/>
        </authorList>
    </citation>
    <scope>NUCLEOTIDE SEQUENCE</scope>
    <source>
        <strain evidence="3">Bd21</strain>
    </source>
</reference>
<dbReference type="Gramene" id="KQK05851">
    <property type="protein sequence ID" value="KQK05851"/>
    <property type="gene ID" value="BRADI_2g22919v3"/>
</dbReference>
<organism evidence="3">
    <name type="scientific">Brachypodium distachyon</name>
    <name type="common">Purple false brome</name>
    <name type="synonym">Trachynia distachya</name>
    <dbReference type="NCBI Taxonomy" id="15368"/>
    <lineage>
        <taxon>Eukaryota</taxon>
        <taxon>Viridiplantae</taxon>
        <taxon>Streptophyta</taxon>
        <taxon>Embryophyta</taxon>
        <taxon>Tracheophyta</taxon>
        <taxon>Spermatophyta</taxon>
        <taxon>Magnoliopsida</taxon>
        <taxon>Liliopsida</taxon>
        <taxon>Poales</taxon>
        <taxon>Poaceae</taxon>
        <taxon>BOP clade</taxon>
        <taxon>Pooideae</taxon>
        <taxon>Stipodae</taxon>
        <taxon>Brachypodieae</taxon>
        <taxon>Brachypodium</taxon>
    </lineage>
</organism>
<dbReference type="OrthoDB" id="694475at2759"/>
<dbReference type="InterPro" id="IPR036875">
    <property type="entry name" value="Znf_CCHC_sf"/>
</dbReference>
<name>A0A0Q3IJ85_BRADI</name>
<dbReference type="Proteomes" id="UP000008810">
    <property type="component" value="Chromosome 2"/>
</dbReference>
<dbReference type="EMBL" id="CM000881">
    <property type="protein sequence ID" value="KQK05851.1"/>
    <property type="molecule type" value="Genomic_DNA"/>
</dbReference>
<reference evidence="3 4" key="1">
    <citation type="journal article" date="2010" name="Nature">
        <title>Genome sequencing and analysis of the model grass Brachypodium distachyon.</title>
        <authorList>
            <consortium name="International Brachypodium Initiative"/>
        </authorList>
    </citation>
    <scope>NUCLEOTIDE SEQUENCE [LARGE SCALE GENOMIC DNA]</scope>
    <source>
        <strain evidence="3 4">Bd21</strain>
    </source>
</reference>
<evidence type="ECO:0000313" key="5">
    <source>
        <dbReference type="Proteomes" id="UP000008810"/>
    </source>
</evidence>
<dbReference type="EnsemblPlants" id="KQK05851">
    <property type="protein sequence ID" value="KQK05851"/>
    <property type="gene ID" value="BRADI_2g22919v3"/>
</dbReference>
<dbReference type="PROSITE" id="PS50158">
    <property type="entry name" value="ZF_CCHC"/>
    <property type="match status" value="1"/>
</dbReference>
<dbReference type="FunCoup" id="A0A0Q3IJ85">
    <property type="interactions" value="235"/>
</dbReference>
<reference evidence="4" key="3">
    <citation type="submission" date="2018-08" db="UniProtKB">
        <authorList>
            <consortium name="EnsemblPlants"/>
        </authorList>
    </citation>
    <scope>IDENTIFICATION</scope>
    <source>
        <strain evidence="4">cv. Bd21</strain>
    </source>
</reference>
<sequence>MEDGFKSPTVVASAIKAPWLAGRCFNCLSLNHPKSTSKEEVRCYSCRFSGHIARRCPSCPHATPAQRRPDASRPPPSVGRALLVTVQGSRPPISPEALVQAMECSCGVQRHHVRVEVTFPADFFVTFASLEDCLWLLALSGHFRCSDVGVSFRRWRRSAQATGSKLEFLTQFSFEDLPANAWEWEALSQLIDKLDGQLVEILPSTGRWCLVVTTWMRDPCGIPKEYNLEIPKLVGISNTHAFSDDPESLPPP</sequence>
<dbReference type="ExpressionAtlas" id="A0A0Q3IJ85">
    <property type="expression patterns" value="baseline"/>
</dbReference>
<dbReference type="InterPro" id="IPR053253">
    <property type="entry name" value="Sex_diff_modulator"/>
</dbReference>
<dbReference type="AlphaFoldDB" id="A0A0Q3IJ85"/>
<evidence type="ECO:0000313" key="4">
    <source>
        <dbReference type="EnsemblPlants" id="KQK05851"/>
    </source>
</evidence>
<dbReference type="Gene3D" id="4.10.60.10">
    <property type="entry name" value="Zinc finger, CCHC-type"/>
    <property type="match status" value="1"/>
</dbReference>
<keyword evidence="1" id="KW-0479">Metal-binding</keyword>